<reference evidence="2" key="1">
    <citation type="submission" date="2020-10" db="EMBL/GenBank/DDBJ databases">
        <authorList>
            <person name="Castelo-Branco R."/>
            <person name="Eusebio N."/>
            <person name="Adriana R."/>
            <person name="Vieira A."/>
            <person name="Brugerolle De Fraissinette N."/>
            <person name="Rezende De Castro R."/>
            <person name="Schneider M.P."/>
            <person name="Vasconcelos V."/>
            <person name="Leao P.N."/>
        </authorList>
    </citation>
    <scope>NUCLEOTIDE SEQUENCE</scope>
    <source>
        <strain evidence="2">LEGE 07310</strain>
    </source>
</reference>
<organism evidence="2 3">
    <name type="scientific">Vasconcelosia minhoensis LEGE 07310</name>
    <dbReference type="NCBI Taxonomy" id="915328"/>
    <lineage>
        <taxon>Bacteria</taxon>
        <taxon>Bacillati</taxon>
        <taxon>Cyanobacteriota</taxon>
        <taxon>Cyanophyceae</taxon>
        <taxon>Nodosilineales</taxon>
        <taxon>Cymatolegaceae</taxon>
        <taxon>Vasconcelosia</taxon>
        <taxon>Vasconcelosia minhoensis</taxon>
    </lineage>
</organism>
<dbReference type="NCBIfam" id="NF033572">
    <property type="entry name" value="transpos_ISKra4"/>
    <property type="match status" value="1"/>
</dbReference>
<dbReference type="AlphaFoldDB" id="A0A8J7AX35"/>
<proteinExistence type="inferred from homology"/>
<comment type="caution">
    <text evidence="2">The sequence shown here is derived from an EMBL/GenBank/DDBJ whole genome shotgun (WGS) entry which is preliminary data.</text>
</comment>
<comment type="similarity">
    <text evidence="1">Belongs to the UPF0236 family.</text>
</comment>
<dbReference type="EMBL" id="JADEXG010000018">
    <property type="protein sequence ID" value="MBE9077577.1"/>
    <property type="molecule type" value="Genomic_DNA"/>
</dbReference>
<gene>
    <name evidence="2" type="ORF">IQ241_09755</name>
</gene>
<name>A0A8J7AX35_9CYAN</name>
<protein>
    <submittedName>
        <fullName evidence="2">ISKra4 family transposase</fullName>
    </submittedName>
</protein>
<sequence>MQLESIVSEQLKALPVFSGTSQSAEAYVEEFTQVWRELGRELLQRQLQEQIEHTERGHLGARAKRARRYQTPLGTVELSRRVYNAGSICHADEQLGLPADGWFRSVQELSSALGVGSEFGNANRLLQRWSGVSVSEKTLANHVEAYGSTLVEAEAQIAVEGACPIRSSLSTAATALPKRPIFYIGADGIHTPMRQGGTCEAKVGVLFWDADHLRVAKTRAIVKAREYVATLDGVAGFREQLNRCYVATVDNTPHQVVFLGDGAPWLWLMASLLFPDAIQILDFFDVCEYLWEVARAAFVGQVESQQAWVTTQQSALKQSQWPAVVQAAQRLPPTSEDLTQTVERLVSYLTHNQSRIDYQRYLNQNLMIGSGIVESSNRRIVTMRLKQSGMFWSKRGAEAVMTLRACYLSGSQRWHDFWYK</sequence>
<evidence type="ECO:0000313" key="3">
    <source>
        <dbReference type="Proteomes" id="UP000636505"/>
    </source>
</evidence>
<dbReference type="RefSeq" id="WP_193906498.1">
    <property type="nucleotide sequence ID" value="NZ_JADEXG010000018.1"/>
</dbReference>
<dbReference type="Pfam" id="PF06782">
    <property type="entry name" value="UPF0236"/>
    <property type="match status" value="1"/>
</dbReference>
<evidence type="ECO:0000313" key="2">
    <source>
        <dbReference type="EMBL" id="MBE9077577.1"/>
    </source>
</evidence>
<evidence type="ECO:0000256" key="1">
    <source>
        <dbReference type="ARBA" id="ARBA00006539"/>
    </source>
</evidence>
<dbReference type="InterPro" id="IPR009620">
    <property type="entry name" value="UPF0236"/>
</dbReference>
<accession>A0A8J7AX35</accession>
<dbReference type="Proteomes" id="UP000636505">
    <property type="component" value="Unassembled WGS sequence"/>
</dbReference>
<keyword evidence="3" id="KW-1185">Reference proteome</keyword>